<proteinExistence type="predicted"/>
<evidence type="ECO:0000313" key="1">
    <source>
        <dbReference type="Proteomes" id="UP000504607"/>
    </source>
</evidence>
<keyword evidence="1" id="KW-1185">Reference proteome</keyword>
<dbReference type="PANTHER" id="PTHR37176">
    <property type="entry name" value="F10K1.23"/>
    <property type="match status" value="1"/>
</dbReference>
<name>A0A6I9QCM6_ELAGV</name>
<gene>
    <name evidence="2" type="primary">LOC105033651</name>
</gene>
<dbReference type="InterPro" id="IPR044969">
    <property type="entry name" value="DFO"/>
</dbReference>
<dbReference type="GeneID" id="105033651"/>
<dbReference type="KEGG" id="egu:105033651"/>
<protein>
    <submittedName>
        <fullName evidence="2">Uncharacterized protein LOC105033651 isoform X1</fullName>
    </submittedName>
</protein>
<dbReference type="PANTHER" id="PTHR37176:SF1">
    <property type="entry name" value="PROTEIN DOUBLE-STRAND BREAK FORMATION"/>
    <property type="match status" value="1"/>
</dbReference>
<organism evidence="1 2">
    <name type="scientific">Elaeis guineensis var. tenera</name>
    <name type="common">Oil palm</name>
    <dbReference type="NCBI Taxonomy" id="51953"/>
    <lineage>
        <taxon>Eukaryota</taxon>
        <taxon>Viridiplantae</taxon>
        <taxon>Streptophyta</taxon>
        <taxon>Embryophyta</taxon>
        <taxon>Tracheophyta</taxon>
        <taxon>Spermatophyta</taxon>
        <taxon>Magnoliopsida</taxon>
        <taxon>Liliopsida</taxon>
        <taxon>Arecaceae</taxon>
        <taxon>Arecoideae</taxon>
        <taxon>Cocoseae</taxon>
        <taxon>Elaeidinae</taxon>
        <taxon>Elaeis</taxon>
    </lineage>
</organism>
<dbReference type="Proteomes" id="UP000504607">
    <property type="component" value="Unplaced"/>
</dbReference>
<dbReference type="InParanoid" id="A0A6I9QCM6"/>
<sequence length="271" mass="30175">MAEAISESISFFRSQLENRRFGDATLRILESVLVSKDVLSLLETRSALRYLLRSEAISVVREISQKTADEKLCAVEFFVRAFALVGDVESCLALKYEALVLRETKYLKGHGLQVLHEEWLTFAKDSLDNGFYAIAVKGFESALMCIQSNNNIDPVTVTMEEHAVNKIKKLRDMATALVASHSGHSSTPHARTRRPLSYLVETSSNKMYQEGGSILTNLLSFGHCGSIKQDKIAAVLGQTSHLNCGASSLLGMNSKNPYILILNNWDETRWI</sequence>
<evidence type="ECO:0000313" key="2">
    <source>
        <dbReference type="RefSeq" id="XP_010906838.1"/>
    </source>
</evidence>
<dbReference type="RefSeq" id="XP_010906838.1">
    <property type="nucleotide sequence ID" value="XM_010908536.3"/>
</dbReference>
<reference evidence="2" key="1">
    <citation type="submission" date="2025-08" db="UniProtKB">
        <authorList>
            <consortium name="RefSeq"/>
        </authorList>
    </citation>
    <scope>IDENTIFICATION</scope>
</reference>
<dbReference type="OrthoDB" id="1925581at2759"/>
<accession>A0A6I9QCM6</accession>
<dbReference type="AlphaFoldDB" id="A0A6I9QCM6"/>
<dbReference type="FunCoup" id="A0A6I9QCM6">
    <property type="interactions" value="3184"/>
</dbReference>
<dbReference type="GO" id="GO:0042138">
    <property type="term" value="P:meiotic DNA double-strand break formation"/>
    <property type="evidence" value="ECO:0007669"/>
    <property type="project" value="InterPro"/>
</dbReference>